<dbReference type="RefSeq" id="WP_085819360.1">
    <property type="nucleotide sequence ID" value="NZ_JARTLO010000040.1"/>
</dbReference>
<dbReference type="PANTHER" id="PTHR34413">
    <property type="entry name" value="PROPHAGE TAIL FIBER ASSEMBLY PROTEIN HOMOLOG TFAE-RELATED-RELATED"/>
    <property type="match status" value="1"/>
</dbReference>
<dbReference type="EMBL" id="JARTLO010000040">
    <property type="protein sequence ID" value="MDK4768676.1"/>
    <property type="molecule type" value="Genomic_DNA"/>
</dbReference>
<proteinExistence type="predicted"/>
<comment type="caution">
    <text evidence="1">The sequence shown here is derived from an EMBL/GenBank/DDBJ whole genome shotgun (WGS) entry which is preliminary data.</text>
</comment>
<protein>
    <submittedName>
        <fullName evidence="1">Tail fiber assembly protein</fullName>
    </submittedName>
</protein>
<accession>A0AAW6X7R6</accession>
<dbReference type="Proteomes" id="UP001173597">
    <property type="component" value="Unassembled WGS sequence"/>
</dbReference>
<dbReference type="Proteomes" id="UP001174748">
    <property type="component" value="Unassembled WGS sequence"/>
</dbReference>
<organism evidence="1 3">
    <name type="scientific">Serratia nevei</name>
    <dbReference type="NCBI Taxonomy" id="2703794"/>
    <lineage>
        <taxon>Bacteria</taxon>
        <taxon>Pseudomonadati</taxon>
        <taxon>Pseudomonadota</taxon>
        <taxon>Gammaproteobacteria</taxon>
        <taxon>Enterobacterales</taxon>
        <taxon>Yersiniaceae</taxon>
        <taxon>Serratia</taxon>
    </lineage>
</organism>
<keyword evidence="4" id="KW-1185">Reference proteome</keyword>
<evidence type="ECO:0000313" key="2">
    <source>
        <dbReference type="EMBL" id="MDK5172902.1"/>
    </source>
</evidence>
<dbReference type="EMBL" id="JARTOI010000046">
    <property type="protein sequence ID" value="MDK5172902.1"/>
    <property type="molecule type" value="Genomic_DNA"/>
</dbReference>
<gene>
    <name evidence="1" type="ORF">P9854_23135</name>
    <name evidence="2" type="ORF">P9921_20800</name>
</gene>
<dbReference type="AlphaFoldDB" id="A0AAW6X7R6"/>
<dbReference type="PANTHER" id="PTHR34413:SF2">
    <property type="entry name" value="PROPHAGE TAIL FIBER ASSEMBLY PROTEIN HOMOLOG TFAE-RELATED"/>
    <property type="match status" value="1"/>
</dbReference>
<evidence type="ECO:0000313" key="1">
    <source>
        <dbReference type="EMBL" id="MDK4768676.1"/>
    </source>
</evidence>
<evidence type="ECO:0000313" key="3">
    <source>
        <dbReference type="Proteomes" id="UP001173597"/>
    </source>
</evidence>
<evidence type="ECO:0000313" key="4">
    <source>
        <dbReference type="Proteomes" id="UP001174748"/>
    </source>
</evidence>
<name>A0AAW6X7R6_9GAMM</name>
<reference evidence="1" key="1">
    <citation type="submission" date="2023-01" db="EMBL/GenBank/DDBJ databases">
        <title>Genomic dissection of endemic carbapenem resistance: metallo-beta-lactamase gene dissemination through clonal, plasmid and integron transfer pathways.</title>
        <authorList>
            <person name="Macesic N."/>
        </authorList>
    </citation>
    <scope>NUCLEOTIDE SEQUENCE</scope>
    <source>
        <strain evidence="2">CPO382</strain>
        <strain evidence="1">CPO573</strain>
    </source>
</reference>
<dbReference type="Pfam" id="PF02413">
    <property type="entry name" value="Caudo_TAP"/>
    <property type="match status" value="1"/>
</dbReference>
<dbReference type="InterPro" id="IPR051220">
    <property type="entry name" value="TFA_Chaperone"/>
</dbReference>
<sequence length="143" mass="16238">MMISYGYSASTTSFYVLEEREGYEKYNNWPDDVKPVAASVWEKYCGQWPAGKMRGADENGDPCWVDVPPPTKAEQREIAEREKAQRLEKASKAIAPLQDADDLGMATEEEAAQLKRWKIYRVQLSRINPQDAPDIDWPVAPDA</sequence>
<dbReference type="InterPro" id="IPR003458">
    <property type="entry name" value="Phage_T4_Gp38_tail_assem"/>
</dbReference>